<dbReference type="SUPFAM" id="SSF46689">
    <property type="entry name" value="Homeodomain-like"/>
    <property type="match status" value="2"/>
</dbReference>
<comment type="caution">
    <text evidence="5">The sequence shown here is derived from an EMBL/GenBank/DDBJ whole genome shotgun (WGS) entry which is preliminary data.</text>
</comment>
<dbReference type="PROSITE" id="PS01124">
    <property type="entry name" value="HTH_ARAC_FAMILY_2"/>
    <property type="match status" value="1"/>
</dbReference>
<evidence type="ECO:0000256" key="3">
    <source>
        <dbReference type="ARBA" id="ARBA00023163"/>
    </source>
</evidence>
<evidence type="ECO:0000313" key="5">
    <source>
        <dbReference type="EMBL" id="RPA58663.1"/>
    </source>
</evidence>
<dbReference type="InterPro" id="IPR009057">
    <property type="entry name" value="Homeodomain-like_sf"/>
</dbReference>
<proteinExistence type="predicted"/>
<dbReference type="EMBL" id="RKMG01000023">
    <property type="protein sequence ID" value="RPA58663.1"/>
    <property type="molecule type" value="Genomic_DNA"/>
</dbReference>
<evidence type="ECO:0000313" key="6">
    <source>
        <dbReference type="Proteomes" id="UP000273977"/>
    </source>
</evidence>
<evidence type="ECO:0000259" key="4">
    <source>
        <dbReference type="PROSITE" id="PS01124"/>
    </source>
</evidence>
<dbReference type="OrthoDB" id="2211832at2"/>
<gene>
    <name evidence="5" type="ORF">EF384_07160</name>
</gene>
<evidence type="ECO:0000256" key="1">
    <source>
        <dbReference type="ARBA" id="ARBA00023015"/>
    </source>
</evidence>
<dbReference type="PANTHER" id="PTHR43280">
    <property type="entry name" value="ARAC-FAMILY TRANSCRIPTIONAL REGULATOR"/>
    <property type="match status" value="1"/>
</dbReference>
<dbReference type="RefSeq" id="WP_123780664.1">
    <property type="nucleotide sequence ID" value="NZ_RKMG01000023.1"/>
</dbReference>
<keyword evidence="2" id="KW-0238">DNA-binding</keyword>
<dbReference type="AlphaFoldDB" id="A0A3N4G7D0"/>
<evidence type="ECO:0000256" key="2">
    <source>
        <dbReference type="ARBA" id="ARBA00023125"/>
    </source>
</evidence>
<keyword evidence="3" id="KW-0804">Transcription</keyword>
<keyword evidence="6" id="KW-1185">Reference proteome</keyword>
<dbReference type="GO" id="GO:0043565">
    <property type="term" value="F:sequence-specific DNA binding"/>
    <property type="evidence" value="ECO:0007669"/>
    <property type="project" value="InterPro"/>
</dbReference>
<protein>
    <submittedName>
        <fullName evidence="5">AraC family transcriptional regulator</fullName>
    </submittedName>
</protein>
<keyword evidence="1" id="KW-0805">Transcription regulation</keyword>
<dbReference type="SMART" id="SM00342">
    <property type="entry name" value="HTH_ARAC"/>
    <property type="match status" value="1"/>
</dbReference>
<organism evidence="5 6">
    <name type="scientific">Aerococcus agrisoli</name>
    <dbReference type="NCBI Taxonomy" id="2487350"/>
    <lineage>
        <taxon>Bacteria</taxon>
        <taxon>Bacillati</taxon>
        <taxon>Bacillota</taxon>
        <taxon>Bacilli</taxon>
        <taxon>Lactobacillales</taxon>
        <taxon>Aerococcaceae</taxon>
        <taxon>Aerococcus</taxon>
    </lineage>
</organism>
<accession>A0A3N4G7D0</accession>
<dbReference type="Gene3D" id="1.10.10.60">
    <property type="entry name" value="Homeodomain-like"/>
    <property type="match status" value="2"/>
</dbReference>
<dbReference type="Pfam" id="PF12833">
    <property type="entry name" value="HTH_18"/>
    <property type="match status" value="1"/>
</dbReference>
<sequence>MTLGTPPFRIKLTKVDQDMVEHYNRSSFHRNELLIPVRPFTLALADKKIEVSARQIIILPEPISRKIYLPIEDTDEKDDGSHGGHSEKLYAYILALGTPYIEAVTSEFIETPELKKIFDEPHALSFSFVTWQHMFQSLLQLKEELKRPEDALQKKMVFNIVSAILIELFRMFHSPTENQLQLSEREILAYEIKQYIQETYRKNITLQDIADHFNISTSTVNRVFQPYFHSTIYQFILDLRLNYARRLIENGQSITESWQQAGFNDYSNFYRAFIKHYHIRPHEVSKKRPDKDAH</sequence>
<dbReference type="PANTHER" id="PTHR43280:SF31">
    <property type="entry name" value="TRANSCRIPTIONAL REGULATORY PROTEIN"/>
    <property type="match status" value="1"/>
</dbReference>
<dbReference type="GO" id="GO:0003700">
    <property type="term" value="F:DNA-binding transcription factor activity"/>
    <property type="evidence" value="ECO:0007669"/>
    <property type="project" value="InterPro"/>
</dbReference>
<feature type="domain" description="HTH araC/xylS-type" evidence="4">
    <location>
        <begin position="190"/>
        <end position="287"/>
    </location>
</feature>
<reference evidence="5 6" key="1">
    <citation type="submission" date="2018-11" db="EMBL/GenBank/DDBJ databases">
        <title>Aerococcus sp. SJQ22, whole genome shotgun sequence.</title>
        <authorList>
            <person name="Sun L."/>
            <person name="Gao X."/>
            <person name="Chen W."/>
            <person name="Huang K."/>
        </authorList>
    </citation>
    <scope>NUCLEOTIDE SEQUENCE [LARGE SCALE GENOMIC DNA]</scope>
    <source>
        <strain evidence="5 6">SJQ22</strain>
    </source>
</reference>
<dbReference type="InterPro" id="IPR018060">
    <property type="entry name" value="HTH_AraC"/>
</dbReference>
<name>A0A3N4G7D0_9LACT</name>
<dbReference type="Proteomes" id="UP000273977">
    <property type="component" value="Unassembled WGS sequence"/>
</dbReference>